<dbReference type="Pfam" id="PF07727">
    <property type="entry name" value="RVT_2"/>
    <property type="match status" value="1"/>
</dbReference>
<feature type="region of interest" description="Disordered" evidence="2">
    <location>
        <begin position="220"/>
        <end position="247"/>
    </location>
</feature>
<keyword evidence="6" id="KW-1185">Reference proteome</keyword>
<keyword evidence="1" id="KW-0645">Protease</keyword>
<evidence type="ECO:0000256" key="2">
    <source>
        <dbReference type="SAM" id="MobiDB-lite"/>
    </source>
</evidence>
<dbReference type="InterPro" id="IPR043502">
    <property type="entry name" value="DNA/RNA_pol_sf"/>
</dbReference>
<dbReference type="PANTHER" id="PTHR11439">
    <property type="entry name" value="GAG-POL-RELATED RETROTRANSPOSON"/>
    <property type="match status" value="1"/>
</dbReference>
<evidence type="ECO:0000259" key="3">
    <source>
        <dbReference type="Pfam" id="PF07727"/>
    </source>
</evidence>
<feature type="domain" description="Reverse transcriptase Ty1/copia-type" evidence="3">
    <location>
        <begin position="264"/>
        <end position="313"/>
    </location>
</feature>
<dbReference type="PANTHER" id="PTHR11439:SF511">
    <property type="match status" value="1"/>
</dbReference>
<feature type="compositionally biased region" description="Basic and acidic residues" evidence="2">
    <location>
        <begin position="220"/>
        <end position="241"/>
    </location>
</feature>
<dbReference type="InterPro" id="IPR054722">
    <property type="entry name" value="PolX-like_BBD"/>
</dbReference>
<sequence length="543" mass="61842">MLSYWIINSIDKPLRSVVPLRNTVKELWDELQERYGIGNAPKMYQLKAEIQGLHQNGMTVVSYYSKLTALWDELVNLTKASTCVCGKCTCKAPKEHAREKEDEKLMQFLLGIDNNFGFSRDQVRELLVLLERNKEGSDNLSNKNLKTFTWILDSEASIHMTGKKDLLRNIKKTNPTAVYLPNGSQIMDTMVGSVELKIPIDIQNTFSPLEDLNENFKQTDVEEPRAHASSDNIKVRERSQEPNDEDGNIVATVVNPKNKNKTVDLNEEVYMKRPPGFHVTRADSVCHLHKSIYGLQQASQNWFNKLTIALKKYDLGQLKHFLGVEVARSTEGLFLCQRKYALDIISETGLLGSKHANIPMEFGHNLQLAKEELVDRGIYQRLEPKKAHLEATLHVVHYLKGSPGQGILLRADISYFMETKKQSIVSKSSSEVEYWALASTTSELVWLKYLLTALQVPCDKPMELYCDNKSAIYIATNLVFHERTKHIEIDCHYVREQVQAGKIITPHLRSKFQLANLFTKALARAQFNYLSSKLGIYDAHAPT</sequence>
<reference evidence="5" key="2">
    <citation type="submission" date="2022-01" db="EMBL/GenBank/DDBJ databases">
        <authorList>
            <person name="Yamashiro T."/>
            <person name="Shiraishi A."/>
            <person name="Satake H."/>
            <person name="Nakayama K."/>
        </authorList>
    </citation>
    <scope>NUCLEOTIDE SEQUENCE</scope>
</reference>
<evidence type="ECO:0000259" key="4">
    <source>
        <dbReference type="Pfam" id="PF22936"/>
    </source>
</evidence>
<evidence type="ECO:0000313" key="6">
    <source>
        <dbReference type="Proteomes" id="UP001151760"/>
    </source>
</evidence>
<keyword evidence="1" id="KW-0064">Aspartyl protease</keyword>
<name>A0ABQ5ARE1_9ASTR</name>
<proteinExistence type="predicted"/>
<comment type="caution">
    <text evidence="5">The sequence shown here is derived from an EMBL/GenBank/DDBJ whole genome shotgun (WGS) entry which is preliminary data.</text>
</comment>
<reference evidence="5" key="1">
    <citation type="journal article" date="2022" name="Int. J. Mol. Sci.">
        <title>Draft Genome of Tanacetum Coccineum: Genomic Comparison of Closely Related Tanacetum-Family Plants.</title>
        <authorList>
            <person name="Yamashiro T."/>
            <person name="Shiraishi A."/>
            <person name="Nakayama K."/>
            <person name="Satake H."/>
        </authorList>
    </citation>
    <scope>NUCLEOTIDE SEQUENCE</scope>
</reference>
<protein>
    <submittedName>
        <fullName evidence="5">Retrovirus-related pol polyprotein from transposon RE1</fullName>
    </submittedName>
</protein>
<organism evidence="5 6">
    <name type="scientific">Tanacetum coccineum</name>
    <dbReference type="NCBI Taxonomy" id="301880"/>
    <lineage>
        <taxon>Eukaryota</taxon>
        <taxon>Viridiplantae</taxon>
        <taxon>Streptophyta</taxon>
        <taxon>Embryophyta</taxon>
        <taxon>Tracheophyta</taxon>
        <taxon>Spermatophyta</taxon>
        <taxon>Magnoliopsida</taxon>
        <taxon>eudicotyledons</taxon>
        <taxon>Gunneridae</taxon>
        <taxon>Pentapetalae</taxon>
        <taxon>asterids</taxon>
        <taxon>campanulids</taxon>
        <taxon>Asterales</taxon>
        <taxon>Asteraceae</taxon>
        <taxon>Asteroideae</taxon>
        <taxon>Anthemideae</taxon>
        <taxon>Anthemidinae</taxon>
        <taxon>Tanacetum</taxon>
    </lineage>
</organism>
<dbReference type="Pfam" id="PF22936">
    <property type="entry name" value="Pol_BBD"/>
    <property type="match status" value="1"/>
</dbReference>
<evidence type="ECO:0000256" key="1">
    <source>
        <dbReference type="ARBA" id="ARBA00022750"/>
    </source>
</evidence>
<feature type="domain" description="Retrovirus-related Pol polyprotein from transposon TNT 1-94-like beta-barrel" evidence="4">
    <location>
        <begin position="150"/>
        <end position="199"/>
    </location>
</feature>
<gene>
    <name evidence="5" type="ORF">Tco_0839487</name>
</gene>
<dbReference type="Proteomes" id="UP001151760">
    <property type="component" value="Unassembled WGS sequence"/>
</dbReference>
<keyword evidence="1" id="KW-0378">Hydrolase</keyword>
<dbReference type="InterPro" id="IPR013103">
    <property type="entry name" value="RVT_2"/>
</dbReference>
<evidence type="ECO:0000313" key="5">
    <source>
        <dbReference type="EMBL" id="GJT05025.1"/>
    </source>
</evidence>
<accession>A0ABQ5ARE1</accession>
<dbReference type="EMBL" id="BQNB010012554">
    <property type="protein sequence ID" value="GJT05025.1"/>
    <property type="molecule type" value="Genomic_DNA"/>
</dbReference>
<dbReference type="CDD" id="cd09272">
    <property type="entry name" value="RNase_HI_RT_Ty1"/>
    <property type="match status" value="1"/>
</dbReference>
<dbReference type="SUPFAM" id="SSF56672">
    <property type="entry name" value="DNA/RNA polymerases"/>
    <property type="match status" value="1"/>
</dbReference>